<comment type="caution">
    <text evidence="2">The sequence shown here is derived from an EMBL/GenBank/DDBJ whole genome shotgun (WGS) entry which is preliminary data.</text>
</comment>
<protein>
    <recommendedName>
        <fullName evidence="1">F-box domain-containing protein</fullName>
    </recommendedName>
</protein>
<gene>
    <name evidence="2" type="primary">Cnig_chr_II.g7348</name>
    <name evidence="2" type="ORF">B9Z55_007348</name>
</gene>
<organism evidence="2 3">
    <name type="scientific">Caenorhabditis nigoni</name>
    <dbReference type="NCBI Taxonomy" id="1611254"/>
    <lineage>
        <taxon>Eukaryota</taxon>
        <taxon>Metazoa</taxon>
        <taxon>Ecdysozoa</taxon>
        <taxon>Nematoda</taxon>
        <taxon>Chromadorea</taxon>
        <taxon>Rhabditida</taxon>
        <taxon>Rhabditina</taxon>
        <taxon>Rhabditomorpha</taxon>
        <taxon>Rhabditoidea</taxon>
        <taxon>Rhabditidae</taxon>
        <taxon>Peloderinae</taxon>
        <taxon>Caenorhabditis</taxon>
    </lineage>
</organism>
<dbReference type="PANTHER" id="PTHR21503:SF8">
    <property type="entry name" value="F-BOX ASSOCIATED DOMAIN-CONTAINING PROTEIN-RELATED"/>
    <property type="match status" value="1"/>
</dbReference>
<dbReference type="PROSITE" id="PS50181">
    <property type="entry name" value="FBOX"/>
    <property type="match status" value="1"/>
</dbReference>
<accession>A0A2G5V991</accession>
<keyword evidence="3" id="KW-1185">Reference proteome</keyword>
<evidence type="ECO:0000313" key="2">
    <source>
        <dbReference type="EMBL" id="PIC48339.1"/>
    </source>
</evidence>
<proteinExistence type="predicted"/>
<sequence>MKLFKFPYLVQEEILQNVKSSELFLLSFVSKKIKEKIKSSQLNRFKSIDYIRYECNHDGQITVYNHPRDSWGYMLRFVKHGKPHNDYFQLKVSGKMINFRHVQDDVLTLMAGDVKLNTDPITSYTYVVRETDNRVASVLIQGGTFSFGVWDKTEEEFLRMMD</sequence>
<dbReference type="Proteomes" id="UP000230233">
    <property type="component" value="Chromosome II"/>
</dbReference>
<reference evidence="3" key="1">
    <citation type="submission" date="2017-10" db="EMBL/GenBank/DDBJ databases">
        <title>Rapid genome shrinkage in a self-fertile nematode reveals novel sperm competition proteins.</title>
        <authorList>
            <person name="Yin D."/>
            <person name="Schwarz E.M."/>
            <person name="Thomas C.G."/>
            <person name="Felde R.L."/>
            <person name="Korf I.F."/>
            <person name="Cutter A.D."/>
            <person name="Schartner C.M."/>
            <person name="Ralston E.J."/>
            <person name="Meyer B.J."/>
            <person name="Haag E.S."/>
        </authorList>
    </citation>
    <scope>NUCLEOTIDE SEQUENCE [LARGE SCALE GENOMIC DNA]</scope>
    <source>
        <strain evidence="3">JU1422</strain>
    </source>
</reference>
<evidence type="ECO:0000259" key="1">
    <source>
        <dbReference type="PROSITE" id="PS50181"/>
    </source>
</evidence>
<feature type="domain" description="F-box" evidence="1">
    <location>
        <begin position="1"/>
        <end position="48"/>
    </location>
</feature>
<name>A0A2G5V991_9PELO</name>
<dbReference type="Pfam" id="PF00646">
    <property type="entry name" value="F-box"/>
    <property type="match status" value="1"/>
</dbReference>
<dbReference type="InterPro" id="IPR001810">
    <property type="entry name" value="F-box_dom"/>
</dbReference>
<dbReference type="AlphaFoldDB" id="A0A2G5V991"/>
<dbReference type="EMBL" id="PDUG01000002">
    <property type="protein sequence ID" value="PIC48339.1"/>
    <property type="molecule type" value="Genomic_DNA"/>
</dbReference>
<evidence type="ECO:0000313" key="3">
    <source>
        <dbReference type="Proteomes" id="UP000230233"/>
    </source>
</evidence>
<dbReference type="PANTHER" id="PTHR21503">
    <property type="entry name" value="F-BOX-CONTAINING HYPOTHETICAL PROTEIN C.ELEGANS"/>
    <property type="match status" value="1"/>
</dbReference>